<protein>
    <submittedName>
        <fullName evidence="2">Acetyltransferase (GNAT) family protein</fullName>
    </submittedName>
</protein>
<dbReference type="EMBL" id="JXYS01000025">
    <property type="protein sequence ID" value="KJF18140.1"/>
    <property type="molecule type" value="Genomic_DNA"/>
</dbReference>
<evidence type="ECO:0000313" key="3">
    <source>
        <dbReference type="Proteomes" id="UP000032360"/>
    </source>
</evidence>
<comment type="caution">
    <text evidence="2">The sequence shown here is derived from an EMBL/GenBank/DDBJ whole genome shotgun (WGS) entry which is preliminary data.</text>
</comment>
<accession>A0A0D8HJL3</accession>
<dbReference type="STRING" id="1280514.AXFE_10410"/>
<organism evidence="2 3">
    <name type="scientific">Acidithrix ferrooxidans</name>
    <dbReference type="NCBI Taxonomy" id="1280514"/>
    <lineage>
        <taxon>Bacteria</taxon>
        <taxon>Bacillati</taxon>
        <taxon>Actinomycetota</taxon>
        <taxon>Acidimicrobiia</taxon>
        <taxon>Acidimicrobiales</taxon>
        <taxon>Acidimicrobiaceae</taxon>
        <taxon>Acidithrix</taxon>
    </lineage>
</organism>
<dbReference type="AlphaFoldDB" id="A0A0D8HJL3"/>
<dbReference type="CDD" id="cd04301">
    <property type="entry name" value="NAT_SF"/>
    <property type="match status" value="1"/>
</dbReference>
<dbReference type="GO" id="GO:0016747">
    <property type="term" value="F:acyltransferase activity, transferring groups other than amino-acyl groups"/>
    <property type="evidence" value="ECO:0007669"/>
    <property type="project" value="InterPro"/>
</dbReference>
<keyword evidence="3" id="KW-1185">Reference proteome</keyword>
<dbReference type="Pfam" id="PF00583">
    <property type="entry name" value="Acetyltransf_1"/>
    <property type="match status" value="1"/>
</dbReference>
<dbReference type="Gene3D" id="3.40.630.30">
    <property type="match status" value="1"/>
</dbReference>
<name>A0A0D8HJL3_9ACTN</name>
<proteinExistence type="predicted"/>
<dbReference type="InterPro" id="IPR000182">
    <property type="entry name" value="GNAT_dom"/>
</dbReference>
<sequence>MLSQGVLVIGKSLSVEPFSPRERDFGLTCISALVHEVSKYRGGQELARQAFDRFYPSFFSDLSRSDDRKLLIGRCGIDLVGFASLIIDGQSGEFIVFVDSKFRNQGYGSKLLNEIVAVALGCGTLSIYSFVSPGARSSKSALERAGFKADGLRMTREA</sequence>
<dbReference type="SUPFAM" id="SSF55729">
    <property type="entry name" value="Acyl-CoA N-acyltransferases (Nat)"/>
    <property type="match status" value="1"/>
</dbReference>
<dbReference type="InterPro" id="IPR016181">
    <property type="entry name" value="Acyl_CoA_acyltransferase"/>
</dbReference>
<evidence type="ECO:0000259" key="1">
    <source>
        <dbReference type="PROSITE" id="PS51186"/>
    </source>
</evidence>
<gene>
    <name evidence="2" type="ORF">AXFE_10410</name>
</gene>
<reference evidence="2 3" key="1">
    <citation type="submission" date="2015-01" db="EMBL/GenBank/DDBJ databases">
        <title>Draft genome of the acidophilic iron oxidizer Acidithrix ferrooxidans strain Py-F3.</title>
        <authorList>
            <person name="Poehlein A."/>
            <person name="Eisen S."/>
            <person name="Schloemann M."/>
            <person name="Johnson B.D."/>
            <person name="Daniel R."/>
            <person name="Muehling M."/>
        </authorList>
    </citation>
    <scope>NUCLEOTIDE SEQUENCE [LARGE SCALE GENOMIC DNA]</scope>
    <source>
        <strain evidence="2 3">Py-F3</strain>
    </source>
</reference>
<feature type="domain" description="N-acetyltransferase" evidence="1">
    <location>
        <begin position="28"/>
        <end position="158"/>
    </location>
</feature>
<evidence type="ECO:0000313" key="2">
    <source>
        <dbReference type="EMBL" id="KJF18140.1"/>
    </source>
</evidence>
<dbReference type="PROSITE" id="PS51186">
    <property type="entry name" value="GNAT"/>
    <property type="match status" value="1"/>
</dbReference>
<dbReference type="Proteomes" id="UP000032360">
    <property type="component" value="Unassembled WGS sequence"/>
</dbReference>
<keyword evidence="2" id="KW-0808">Transferase</keyword>